<evidence type="ECO:0000256" key="4">
    <source>
        <dbReference type="ARBA" id="ARBA00022692"/>
    </source>
</evidence>
<organism evidence="8 9">
    <name type="scientific">Haematobacter massiliensis</name>
    <dbReference type="NCBI Taxonomy" id="195105"/>
    <lineage>
        <taxon>Bacteria</taxon>
        <taxon>Pseudomonadati</taxon>
        <taxon>Pseudomonadota</taxon>
        <taxon>Alphaproteobacteria</taxon>
        <taxon>Rhodobacterales</taxon>
        <taxon>Paracoccaceae</taxon>
        <taxon>Haematobacter</taxon>
    </lineage>
</organism>
<comment type="similarity">
    <text evidence="7">Belongs to the binding-protein-dependent transport system permease family.</text>
</comment>
<keyword evidence="3" id="KW-1003">Cell membrane</keyword>
<comment type="subcellular location">
    <subcellularLocation>
        <location evidence="1 7">Cell membrane</location>
        <topology evidence="1 7">Multi-pass membrane protein</topology>
    </subcellularLocation>
</comment>
<dbReference type="OrthoDB" id="9807402at2"/>
<feature type="transmembrane region" description="Helical" evidence="7">
    <location>
        <begin position="103"/>
        <end position="129"/>
    </location>
</feature>
<evidence type="ECO:0000256" key="2">
    <source>
        <dbReference type="ARBA" id="ARBA00022448"/>
    </source>
</evidence>
<feature type="transmembrane region" description="Helical" evidence="7">
    <location>
        <begin position="141"/>
        <end position="167"/>
    </location>
</feature>
<keyword evidence="4 7" id="KW-0812">Transmembrane</keyword>
<proteinExistence type="inferred from homology"/>
<feature type="transmembrane region" description="Helical" evidence="7">
    <location>
        <begin position="246"/>
        <end position="271"/>
    </location>
</feature>
<dbReference type="InterPro" id="IPR035906">
    <property type="entry name" value="MetI-like_sf"/>
</dbReference>
<evidence type="ECO:0000256" key="1">
    <source>
        <dbReference type="ARBA" id="ARBA00004651"/>
    </source>
</evidence>
<evidence type="ECO:0000313" key="8">
    <source>
        <dbReference type="EMBL" id="KFI28623.1"/>
    </source>
</evidence>
<gene>
    <name evidence="8" type="ORF">CN97_17920</name>
</gene>
<dbReference type="AlphaFoldDB" id="A0A086Y2X3"/>
<evidence type="ECO:0000256" key="3">
    <source>
        <dbReference type="ARBA" id="ARBA00022475"/>
    </source>
</evidence>
<keyword evidence="6 7" id="KW-0472">Membrane</keyword>
<comment type="caution">
    <text evidence="8">The sequence shown here is derived from an EMBL/GenBank/DDBJ whole genome shotgun (WGS) entry which is preliminary data.</text>
</comment>
<protein>
    <submittedName>
        <fullName evidence="8">ABC transporter permease</fullName>
    </submittedName>
</protein>
<dbReference type="Proteomes" id="UP000028826">
    <property type="component" value="Unassembled WGS sequence"/>
</dbReference>
<dbReference type="GO" id="GO:0005886">
    <property type="term" value="C:plasma membrane"/>
    <property type="evidence" value="ECO:0007669"/>
    <property type="project" value="UniProtKB-SubCell"/>
</dbReference>
<dbReference type="InterPro" id="IPR045621">
    <property type="entry name" value="BPD_transp_1_N"/>
</dbReference>
<dbReference type="Pfam" id="PF19300">
    <property type="entry name" value="BPD_transp_1_N"/>
    <property type="match status" value="1"/>
</dbReference>
<feature type="transmembrane region" description="Helical" evidence="7">
    <location>
        <begin position="291"/>
        <end position="317"/>
    </location>
</feature>
<dbReference type="STRING" id="195105.CN97_17920"/>
<dbReference type="Pfam" id="PF00528">
    <property type="entry name" value="BPD_transp_1"/>
    <property type="match status" value="1"/>
</dbReference>
<dbReference type="RefSeq" id="WP_035711554.1">
    <property type="nucleotide sequence ID" value="NZ_CAMIFG010000002.1"/>
</dbReference>
<evidence type="ECO:0000256" key="7">
    <source>
        <dbReference type="RuleBase" id="RU363032"/>
    </source>
</evidence>
<reference evidence="8 9" key="1">
    <citation type="submission" date="2014-03" db="EMBL/GenBank/DDBJ databases">
        <title>Genome of Haematobacter massiliensis CCUG 47968.</title>
        <authorList>
            <person name="Wang D."/>
            <person name="Wang G."/>
        </authorList>
    </citation>
    <scope>NUCLEOTIDE SEQUENCE [LARGE SCALE GENOMIC DNA]</scope>
    <source>
        <strain evidence="8 9">CCUG 47968</strain>
    </source>
</reference>
<evidence type="ECO:0000256" key="5">
    <source>
        <dbReference type="ARBA" id="ARBA00022989"/>
    </source>
</evidence>
<accession>A0A086Y2X3</accession>
<dbReference type="SUPFAM" id="SSF161098">
    <property type="entry name" value="MetI-like"/>
    <property type="match status" value="1"/>
</dbReference>
<keyword evidence="2 7" id="KW-0813">Transport</keyword>
<dbReference type="CDD" id="cd06261">
    <property type="entry name" value="TM_PBP2"/>
    <property type="match status" value="1"/>
</dbReference>
<dbReference type="eggNOG" id="COG0601">
    <property type="taxonomic scope" value="Bacteria"/>
</dbReference>
<keyword evidence="5 7" id="KW-1133">Transmembrane helix</keyword>
<sequence>MKLLTRILSRLVKACLVLLAILVLNFILIHMAPGDPAKVMAGEAGATDELFLQQLREKFGLDQPFYIQLWRYISGVMQFDLGYSYRQQMPVIDLILDRLPATLLLTGTAFIVSLVLGVLAGVLAASRVGRWSDTLISSIALLFYATPLFWAALMGVLLFSVTLGWLPPFGYETVGSNLTGFARMGDIAAHLVLPALSLGLFFMAVYSRMTRASMLEVAQMDFVKTARAKGLAPGVIERRHILRNALLPIVTLAGLQAGQLVGGAVLTETVFAWPGIGRLMFEALTQRDYNVLLGVFFVSAAMVIVFNLITDVIYGIVDPRIRLER</sequence>
<evidence type="ECO:0000256" key="6">
    <source>
        <dbReference type="ARBA" id="ARBA00023136"/>
    </source>
</evidence>
<dbReference type="EMBL" id="JGYG01000007">
    <property type="protein sequence ID" value="KFI28623.1"/>
    <property type="molecule type" value="Genomic_DNA"/>
</dbReference>
<keyword evidence="9" id="KW-1185">Reference proteome</keyword>
<feature type="transmembrane region" description="Helical" evidence="7">
    <location>
        <begin position="187"/>
        <end position="206"/>
    </location>
</feature>
<feature type="transmembrane region" description="Helical" evidence="7">
    <location>
        <begin position="12"/>
        <end position="32"/>
    </location>
</feature>
<evidence type="ECO:0000313" key="9">
    <source>
        <dbReference type="Proteomes" id="UP000028826"/>
    </source>
</evidence>
<dbReference type="PANTHER" id="PTHR43163">
    <property type="entry name" value="DIPEPTIDE TRANSPORT SYSTEM PERMEASE PROTEIN DPPB-RELATED"/>
    <property type="match status" value="1"/>
</dbReference>
<dbReference type="PROSITE" id="PS50928">
    <property type="entry name" value="ABC_TM1"/>
    <property type="match status" value="1"/>
</dbReference>
<name>A0A086Y2X3_9RHOB</name>
<dbReference type="PANTHER" id="PTHR43163:SF9">
    <property type="entry name" value="ABC TRANSPORTER PERMEASE PROTEIN"/>
    <property type="match status" value="1"/>
</dbReference>
<dbReference type="GO" id="GO:0055085">
    <property type="term" value="P:transmembrane transport"/>
    <property type="evidence" value="ECO:0007669"/>
    <property type="project" value="InterPro"/>
</dbReference>
<dbReference type="Gene3D" id="1.10.3720.10">
    <property type="entry name" value="MetI-like"/>
    <property type="match status" value="1"/>
</dbReference>
<dbReference type="InterPro" id="IPR000515">
    <property type="entry name" value="MetI-like"/>
</dbReference>